<dbReference type="SUPFAM" id="SSF69304">
    <property type="entry name" value="Tricorn protease N-terminal domain"/>
    <property type="match status" value="1"/>
</dbReference>
<evidence type="ECO:0000313" key="2">
    <source>
        <dbReference type="EMBL" id="OGZ66475.1"/>
    </source>
</evidence>
<dbReference type="EMBL" id="MHOP01000005">
    <property type="protein sequence ID" value="OGZ66475.1"/>
    <property type="molecule type" value="Genomic_DNA"/>
</dbReference>
<feature type="transmembrane region" description="Helical" evidence="1">
    <location>
        <begin position="70"/>
        <end position="91"/>
    </location>
</feature>
<feature type="transmembrane region" description="Helical" evidence="1">
    <location>
        <begin position="41"/>
        <end position="63"/>
    </location>
</feature>
<organism evidence="2 3">
    <name type="scientific">Candidatus Staskawiczbacteria bacterium RIFCSPHIGHO2_01_FULL_41_41</name>
    <dbReference type="NCBI Taxonomy" id="1802203"/>
    <lineage>
        <taxon>Bacteria</taxon>
        <taxon>Candidatus Staskawicziibacteriota</taxon>
    </lineage>
</organism>
<name>A0A1G2HVI9_9BACT</name>
<sequence>MKNKLGITALAIALFPIVLFFVLPLTSPLSATDSVEISTYLVFIILFIFLAVTTFVLSTFALRRENEKKVFPILAIIMILLPIIAVGTFMYQDYRTAKIVSHWETYTNNEYGFKINYNGKWSAINTSDKNMPLQLKHSSGCMLSYGKLDTEALSSNYDYHLDESTRDFFEKETKDIYLSDSYFRITSFWQRNQNGGGTKNIGVYINHFPQKDSQNSLVLHENGLAIDGDCTNDFLALLTSGINLSSSLYSITPESNGLIQTEVIFNSVGFSGDPQWAKTKTVLIFKDQGGDKEVMAYLDLYSNSEPQMQLVGNKAYFVDLYGQLSSIDLLSKQIESIDLPGVRRAQKSTLPDDVINDFFIYKDILYYLSGENCNYYMADCRLTLWQYDLVSKQGKILAENIDFPSIVGYDPALNKLYMRWTFGDAGAYAIKIKEYDFKTGQVRLVAAISHGQEDFINTPDDQKIEALYERLKNQLGRLSGITVAKGQVVKNQTISSNEYVGIRYIQN</sequence>
<dbReference type="Proteomes" id="UP000178774">
    <property type="component" value="Unassembled WGS sequence"/>
</dbReference>
<proteinExistence type="predicted"/>
<protein>
    <submittedName>
        <fullName evidence="2">Uncharacterized protein</fullName>
    </submittedName>
</protein>
<evidence type="ECO:0000256" key="1">
    <source>
        <dbReference type="SAM" id="Phobius"/>
    </source>
</evidence>
<evidence type="ECO:0000313" key="3">
    <source>
        <dbReference type="Proteomes" id="UP000178774"/>
    </source>
</evidence>
<keyword evidence="1" id="KW-1133">Transmembrane helix</keyword>
<keyword evidence="1" id="KW-0812">Transmembrane</keyword>
<reference evidence="2 3" key="1">
    <citation type="journal article" date="2016" name="Nat. Commun.">
        <title>Thousands of microbial genomes shed light on interconnected biogeochemical processes in an aquifer system.</title>
        <authorList>
            <person name="Anantharaman K."/>
            <person name="Brown C.T."/>
            <person name="Hug L.A."/>
            <person name="Sharon I."/>
            <person name="Castelle C.J."/>
            <person name="Probst A.J."/>
            <person name="Thomas B.C."/>
            <person name="Singh A."/>
            <person name="Wilkins M.J."/>
            <person name="Karaoz U."/>
            <person name="Brodie E.L."/>
            <person name="Williams K.H."/>
            <person name="Hubbard S.S."/>
            <person name="Banfield J.F."/>
        </authorList>
    </citation>
    <scope>NUCLEOTIDE SEQUENCE [LARGE SCALE GENOMIC DNA]</scope>
</reference>
<comment type="caution">
    <text evidence="2">The sequence shown here is derived from an EMBL/GenBank/DDBJ whole genome shotgun (WGS) entry which is preliminary data.</text>
</comment>
<keyword evidence="1" id="KW-0472">Membrane</keyword>
<accession>A0A1G2HVI9</accession>
<dbReference type="AlphaFoldDB" id="A0A1G2HVI9"/>
<gene>
    <name evidence="2" type="ORF">A2822_01915</name>
</gene>